<dbReference type="KEGG" id="dpo:6900413"/>
<evidence type="ECO:0000256" key="3">
    <source>
        <dbReference type="ARBA" id="ARBA00022737"/>
    </source>
</evidence>
<keyword evidence="4" id="KW-1015">Disulfide bond</keyword>
<feature type="transmembrane region" description="Helical" evidence="6">
    <location>
        <begin position="12"/>
        <end position="28"/>
    </location>
</feature>
<dbReference type="SMART" id="SM00494">
    <property type="entry name" value="ChtBD2"/>
    <property type="match status" value="4"/>
</dbReference>
<accession>A0A6I8V0E6</accession>
<dbReference type="InterPro" id="IPR036508">
    <property type="entry name" value="Chitin-bd_dom_sf"/>
</dbReference>
<dbReference type="GO" id="GO:0008061">
    <property type="term" value="F:chitin binding"/>
    <property type="evidence" value="ECO:0007669"/>
    <property type="project" value="UniProtKB-KW"/>
</dbReference>
<evidence type="ECO:0000259" key="7">
    <source>
        <dbReference type="PROSITE" id="PS50940"/>
    </source>
</evidence>
<dbReference type="Gene3D" id="2.170.140.10">
    <property type="entry name" value="Chitin binding domain"/>
    <property type="match status" value="2"/>
</dbReference>
<organism evidence="8 9">
    <name type="scientific">Drosophila pseudoobscura pseudoobscura</name>
    <name type="common">Fruit fly</name>
    <dbReference type="NCBI Taxonomy" id="46245"/>
    <lineage>
        <taxon>Eukaryota</taxon>
        <taxon>Metazoa</taxon>
        <taxon>Ecdysozoa</taxon>
        <taxon>Arthropoda</taxon>
        <taxon>Hexapoda</taxon>
        <taxon>Insecta</taxon>
        <taxon>Pterygota</taxon>
        <taxon>Neoptera</taxon>
        <taxon>Endopterygota</taxon>
        <taxon>Diptera</taxon>
        <taxon>Brachycera</taxon>
        <taxon>Muscomorpha</taxon>
        <taxon>Ephydroidea</taxon>
        <taxon>Drosophilidae</taxon>
        <taxon>Drosophila</taxon>
        <taxon>Sophophora</taxon>
    </lineage>
</organism>
<keyword evidence="5" id="KW-0325">Glycoprotein</keyword>
<dbReference type="PANTHER" id="PTHR23301">
    <property type="entry name" value="CHITIN BINDING PERITROPHIN-A"/>
    <property type="match status" value="1"/>
</dbReference>
<dbReference type="PANTHER" id="PTHR23301:SF106">
    <property type="entry name" value="CHITIN-BINDING TYPE-2 DOMAIN-CONTAINING PROTEIN-RELATED"/>
    <property type="match status" value="1"/>
</dbReference>
<dbReference type="AlphaFoldDB" id="A0A6I8V0E6"/>
<name>A0A6I8V0E6_DROPS</name>
<dbReference type="RefSeq" id="XP_002134805.3">
    <property type="nucleotide sequence ID" value="XM_002134769.3"/>
</dbReference>
<dbReference type="Pfam" id="PF01607">
    <property type="entry name" value="CBM_14"/>
    <property type="match status" value="5"/>
</dbReference>
<keyword evidence="6" id="KW-0472">Membrane</keyword>
<feature type="domain" description="Chitin-binding type-2" evidence="7">
    <location>
        <begin position="150"/>
        <end position="207"/>
    </location>
</feature>
<dbReference type="InterPro" id="IPR051940">
    <property type="entry name" value="Chitin_bind-dev_reg"/>
</dbReference>
<dbReference type="InterPro" id="IPR002557">
    <property type="entry name" value="Chitin-bd_dom"/>
</dbReference>
<dbReference type="Proteomes" id="UP000001819">
    <property type="component" value="Chromosome X"/>
</dbReference>
<dbReference type="SUPFAM" id="SSF57625">
    <property type="entry name" value="Invertebrate chitin-binding proteins"/>
    <property type="match status" value="4"/>
</dbReference>
<evidence type="ECO:0000256" key="1">
    <source>
        <dbReference type="ARBA" id="ARBA00022669"/>
    </source>
</evidence>
<dbReference type="InParanoid" id="A0A6I8V0E6"/>
<dbReference type="GO" id="GO:0005576">
    <property type="term" value="C:extracellular region"/>
    <property type="evidence" value="ECO:0007669"/>
    <property type="project" value="InterPro"/>
</dbReference>
<feature type="domain" description="Chitin-binding type-2" evidence="7">
    <location>
        <begin position="90"/>
        <end position="149"/>
    </location>
</feature>
<keyword evidence="2" id="KW-0732">Signal</keyword>
<evidence type="ECO:0000256" key="2">
    <source>
        <dbReference type="ARBA" id="ARBA00022729"/>
    </source>
</evidence>
<proteinExistence type="predicted"/>
<evidence type="ECO:0000256" key="4">
    <source>
        <dbReference type="ARBA" id="ARBA00023157"/>
    </source>
</evidence>
<dbReference type="PROSITE" id="PS50940">
    <property type="entry name" value="CHIT_BIND_II"/>
    <property type="match status" value="4"/>
</dbReference>
<evidence type="ECO:0000256" key="6">
    <source>
        <dbReference type="SAM" id="Phobius"/>
    </source>
</evidence>
<protein>
    <submittedName>
        <fullName evidence="9">Peritrophin-44</fullName>
    </submittedName>
</protein>
<feature type="domain" description="Chitin-binding type-2" evidence="7">
    <location>
        <begin position="29"/>
        <end position="87"/>
    </location>
</feature>
<gene>
    <name evidence="9" type="primary">LOC6900413</name>
</gene>
<evidence type="ECO:0000313" key="9">
    <source>
        <dbReference type="RefSeq" id="XP_002134805.3"/>
    </source>
</evidence>
<keyword evidence="8" id="KW-1185">Reference proteome</keyword>
<keyword evidence="3" id="KW-0677">Repeat</keyword>
<sequence>MDRSITQTVPKGLLYLLMCLVTAGGFTMEERCQYWAGPGFIGDSNDCQAWGYCKDNKLESSNRCKIGLLYDFRDGSCKLPSEVNCQTTLTDACAITRPGEYAADPTDCARYIKCGQTDSDDEVERICGDYQLFSNQLQTCVADTQGCPQDYPCAHMQDSTLLADPNSCRSYLRCKNGLSTKFKCSSRRYFNRQTGQCQASLPDECESDDEIDTPAIPPATNADVCLRLYDQAKTRGVQLLTDSMTCHGYYRCSSPYALGEWASCPPGTHFQWWRQRCASPEETSCPYDRCANLRSRFVAILDTGCRDYTLCQDQQSVGSDTCPPIHPYFDETLGQCGKHFPNFRVCYIAS</sequence>
<keyword evidence="1" id="KW-0147">Chitin-binding</keyword>
<keyword evidence="6" id="KW-1133">Transmembrane helix</keyword>
<keyword evidence="6" id="KW-0812">Transmembrane</keyword>
<reference evidence="9" key="1">
    <citation type="submission" date="2025-08" db="UniProtKB">
        <authorList>
            <consortium name="RefSeq"/>
        </authorList>
    </citation>
    <scope>IDENTIFICATION</scope>
    <source>
        <strain evidence="9">MV-25-SWS-2005</strain>
        <tissue evidence="9">Whole body</tissue>
    </source>
</reference>
<evidence type="ECO:0000313" key="8">
    <source>
        <dbReference type="Proteomes" id="UP000001819"/>
    </source>
</evidence>
<feature type="domain" description="Chitin-binding type-2" evidence="7">
    <location>
        <begin position="222"/>
        <end position="287"/>
    </location>
</feature>
<evidence type="ECO:0000256" key="5">
    <source>
        <dbReference type="ARBA" id="ARBA00023180"/>
    </source>
</evidence>